<dbReference type="Proteomes" id="UP000217257">
    <property type="component" value="Chromosome"/>
</dbReference>
<accession>A0A250IZ51</accession>
<dbReference type="KEGG" id="cfus:CYFUS_001902"/>
<evidence type="ECO:0000313" key="4">
    <source>
        <dbReference type="Proteomes" id="UP000217257"/>
    </source>
</evidence>
<evidence type="ECO:0000313" key="3">
    <source>
        <dbReference type="EMBL" id="ATB36487.1"/>
    </source>
</evidence>
<feature type="transmembrane region" description="Helical" evidence="2">
    <location>
        <begin position="130"/>
        <end position="152"/>
    </location>
</feature>
<dbReference type="AlphaFoldDB" id="A0A250IZ51"/>
<dbReference type="InterPro" id="IPR018723">
    <property type="entry name" value="DUF2254_membrane"/>
</dbReference>
<protein>
    <recommendedName>
        <fullName evidence="5">DUF2254 domain-containing protein</fullName>
    </recommendedName>
</protein>
<sequence>MGMNVGAVPAPRGWRAPSARPRPTGFRSRHPRLRVWARNRVWLLPALGAVLGAGLAGFFVANPLDTNHWLLRGLAWRTSVQQARTGLGSVLGVVLTILSIALSLTLLVLQNIASQYSPRLLRLFMHSLGFRILIPTFVATVVYCLAGMYAFGFVEDHGVAPRPALSIAMLLLVCCGMALIFQTTSTLALVRAEQIVRQTKAYSLKVAHKLDRRRRLDVEQPLSAPAHSGTWRPVSSPSSGFVVDIDARALLRLAEARELVIHVDVVIGEPVVRGGRLGRVLSERGLLTEDPPMERAVERTVLIGPWREPDRDLALGVRQLVDVAIKALSPAINDPSTAVESLDQLTVLLCELCALRQGPRVLADPEGRPRVFLPALELGDYLLLATEQISRYGAGESAVVLRLLRLAGEVGLRARREQDQRATREVLHQVRADAESALGGSSRLALLRRYAEEVERALEHAEPLPPLPALGF</sequence>
<keyword evidence="2" id="KW-0472">Membrane</keyword>
<organism evidence="3 4">
    <name type="scientific">Cystobacter fuscus</name>
    <dbReference type="NCBI Taxonomy" id="43"/>
    <lineage>
        <taxon>Bacteria</taxon>
        <taxon>Pseudomonadati</taxon>
        <taxon>Myxococcota</taxon>
        <taxon>Myxococcia</taxon>
        <taxon>Myxococcales</taxon>
        <taxon>Cystobacterineae</taxon>
        <taxon>Archangiaceae</taxon>
        <taxon>Cystobacter</taxon>
    </lineage>
</organism>
<feature type="transmembrane region" description="Helical" evidence="2">
    <location>
        <begin position="41"/>
        <end position="61"/>
    </location>
</feature>
<feature type="transmembrane region" description="Helical" evidence="2">
    <location>
        <begin position="86"/>
        <end position="109"/>
    </location>
</feature>
<dbReference type="Pfam" id="PF10011">
    <property type="entry name" value="DUF2254"/>
    <property type="match status" value="1"/>
</dbReference>
<proteinExistence type="predicted"/>
<evidence type="ECO:0000256" key="2">
    <source>
        <dbReference type="SAM" id="Phobius"/>
    </source>
</evidence>
<evidence type="ECO:0008006" key="5">
    <source>
        <dbReference type="Google" id="ProtNLM"/>
    </source>
</evidence>
<gene>
    <name evidence="3" type="ORF">CYFUS_001902</name>
</gene>
<dbReference type="EMBL" id="CP022098">
    <property type="protein sequence ID" value="ATB36487.1"/>
    <property type="molecule type" value="Genomic_DNA"/>
</dbReference>
<evidence type="ECO:0000256" key="1">
    <source>
        <dbReference type="SAM" id="MobiDB-lite"/>
    </source>
</evidence>
<name>A0A250IZ51_9BACT</name>
<reference evidence="3 4" key="1">
    <citation type="submission" date="2017-06" db="EMBL/GenBank/DDBJ databases">
        <title>Sequencing and comparative analysis of myxobacterial genomes.</title>
        <authorList>
            <person name="Rupp O."/>
            <person name="Goesmann A."/>
            <person name="Sogaard-Andersen L."/>
        </authorList>
    </citation>
    <scope>NUCLEOTIDE SEQUENCE [LARGE SCALE GENOMIC DNA]</scope>
    <source>
        <strain evidence="3 4">DSM 52655</strain>
    </source>
</reference>
<feature type="region of interest" description="Disordered" evidence="1">
    <location>
        <begin position="1"/>
        <end position="25"/>
    </location>
</feature>
<keyword evidence="2" id="KW-0812">Transmembrane</keyword>
<feature type="transmembrane region" description="Helical" evidence="2">
    <location>
        <begin position="164"/>
        <end position="190"/>
    </location>
</feature>
<keyword evidence="2" id="KW-1133">Transmembrane helix</keyword>